<keyword evidence="1" id="KW-1133">Transmembrane helix</keyword>
<sequence>MENHGLHFKYDKAFKSDSQRLAFFIPWLGFVFTVLRLSFVVALLTPQCGVVHFEKLTSVV</sequence>
<dbReference type="AlphaFoldDB" id="A0AAE5LK57"/>
<evidence type="ECO:0000256" key="1">
    <source>
        <dbReference type="SAM" id="Phobius"/>
    </source>
</evidence>
<reference evidence="2 3" key="1">
    <citation type="submission" date="2019-08" db="EMBL/GenBank/DDBJ databases">
        <title>Draft genome sequencing and comparative genomics of hatchery-associated Vibrios.</title>
        <authorList>
            <person name="Kehlet-Delgado H."/>
            <person name="Mueller R.S."/>
        </authorList>
    </citation>
    <scope>NUCLEOTIDE SEQUENCE [LARGE SCALE GENOMIC DNA]</scope>
    <source>
        <strain evidence="2 3">01-65-5-1</strain>
    </source>
</reference>
<feature type="transmembrane region" description="Helical" evidence="1">
    <location>
        <begin position="21"/>
        <end position="44"/>
    </location>
</feature>
<dbReference type="Proteomes" id="UP000572722">
    <property type="component" value="Unassembled WGS sequence"/>
</dbReference>
<dbReference type="EMBL" id="VTXO01000015">
    <property type="protein sequence ID" value="NOI83318.1"/>
    <property type="molecule type" value="Genomic_DNA"/>
</dbReference>
<protein>
    <submittedName>
        <fullName evidence="2">Uncharacterized protein</fullName>
    </submittedName>
</protein>
<organism evidence="2 3">
    <name type="scientific">Vibrio tubiashii</name>
    <dbReference type="NCBI Taxonomy" id="29498"/>
    <lineage>
        <taxon>Bacteria</taxon>
        <taxon>Pseudomonadati</taxon>
        <taxon>Pseudomonadota</taxon>
        <taxon>Gammaproteobacteria</taxon>
        <taxon>Vibrionales</taxon>
        <taxon>Vibrionaceae</taxon>
        <taxon>Vibrio</taxon>
        <taxon>Vibrio oreintalis group</taxon>
    </lineage>
</organism>
<keyword evidence="1" id="KW-0812">Transmembrane</keyword>
<proteinExistence type="predicted"/>
<gene>
    <name evidence="2" type="ORF">F0237_21910</name>
</gene>
<accession>A0AAE5LK57</accession>
<name>A0AAE5LK57_9VIBR</name>
<evidence type="ECO:0000313" key="3">
    <source>
        <dbReference type="Proteomes" id="UP000572722"/>
    </source>
</evidence>
<comment type="caution">
    <text evidence="2">The sequence shown here is derived from an EMBL/GenBank/DDBJ whole genome shotgun (WGS) entry which is preliminary data.</text>
</comment>
<keyword evidence="1" id="KW-0472">Membrane</keyword>
<evidence type="ECO:0000313" key="2">
    <source>
        <dbReference type="EMBL" id="NOI83318.1"/>
    </source>
</evidence>